<sequence length="150" mass="17000">MTHLFIRTGITFADRTAVLTHIGDEMLKMNVVHETYPAALIAREARYPTGIMLDNYAVAIPHCEAIHARSPAIYLIRTETPVYFQQADDDNEVAVSLIIALIVENPTEQLTLLRCLFGKLQQTEVVETLITLPEKELLTYFRDNVLLTDK</sequence>
<comment type="caution">
    <text evidence="2">The sequence shown here is derived from an EMBL/GenBank/DDBJ whole genome shotgun (WGS) entry which is preliminary data.</text>
</comment>
<evidence type="ECO:0000313" key="2">
    <source>
        <dbReference type="EMBL" id="POU68734.1"/>
    </source>
</evidence>
<accession>A0A2S4S4E7</accession>
<proteinExistence type="predicted"/>
<dbReference type="GO" id="GO:0030295">
    <property type="term" value="F:protein kinase activator activity"/>
    <property type="evidence" value="ECO:0007669"/>
    <property type="project" value="TreeGrafter"/>
</dbReference>
<dbReference type="SUPFAM" id="SSF55804">
    <property type="entry name" value="Phoshotransferase/anion transport protein"/>
    <property type="match status" value="1"/>
</dbReference>
<dbReference type="PROSITE" id="PS51094">
    <property type="entry name" value="PTS_EIIA_TYPE_2"/>
    <property type="match status" value="1"/>
</dbReference>
<dbReference type="CDD" id="cd00211">
    <property type="entry name" value="PTS_IIA_fru"/>
    <property type="match status" value="1"/>
</dbReference>
<dbReference type="PANTHER" id="PTHR47738:SF4">
    <property type="entry name" value="PTS SYSTEM GALACTITOL-SPECIFIC EIIA COMPONENT"/>
    <property type="match status" value="1"/>
</dbReference>
<dbReference type="PANTHER" id="PTHR47738">
    <property type="entry name" value="PTS SYSTEM FRUCTOSE-LIKE EIIA COMPONENT-RELATED"/>
    <property type="match status" value="1"/>
</dbReference>
<dbReference type="Proteomes" id="UP000237003">
    <property type="component" value="Unassembled WGS sequence"/>
</dbReference>
<organism evidence="2 3">
    <name type="scientific">Citrobacter amalonaticus</name>
    <dbReference type="NCBI Taxonomy" id="35703"/>
    <lineage>
        <taxon>Bacteria</taxon>
        <taxon>Pseudomonadati</taxon>
        <taxon>Pseudomonadota</taxon>
        <taxon>Gammaproteobacteria</taxon>
        <taxon>Enterobacterales</taxon>
        <taxon>Enterobacteriaceae</taxon>
        <taxon>Citrobacter</taxon>
    </lineage>
</organism>
<dbReference type="OrthoDB" id="3192919at2"/>
<dbReference type="Gene3D" id="3.40.930.10">
    <property type="entry name" value="Mannitol-specific EII, Chain A"/>
    <property type="match status" value="1"/>
</dbReference>
<dbReference type="EMBL" id="PQLX01000001">
    <property type="protein sequence ID" value="POU68734.1"/>
    <property type="molecule type" value="Genomic_DNA"/>
</dbReference>
<dbReference type="InterPro" id="IPR016152">
    <property type="entry name" value="PTrfase/Anion_transptr"/>
</dbReference>
<name>A0A2S4S4E7_CITAM</name>
<dbReference type="AlphaFoldDB" id="A0A2S4S4E7"/>
<dbReference type="InterPro" id="IPR002178">
    <property type="entry name" value="PTS_EIIA_type-2_dom"/>
</dbReference>
<dbReference type="RefSeq" id="WP_103775619.1">
    <property type="nucleotide sequence ID" value="NZ_PQLX01000001.1"/>
</dbReference>
<gene>
    <name evidence="2" type="ORF">C3430_03830</name>
</gene>
<evidence type="ECO:0000313" key="3">
    <source>
        <dbReference type="Proteomes" id="UP000237003"/>
    </source>
</evidence>
<evidence type="ECO:0000259" key="1">
    <source>
        <dbReference type="PROSITE" id="PS51094"/>
    </source>
</evidence>
<dbReference type="NCBIfam" id="NF007236">
    <property type="entry name" value="PRK09665.1"/>
    <property type="match status" value="1"/>
</dbReference>
<protein>
    <submittedName>
        <fullName evidence="2">PTS galactitol transporter subunit IIA</fullName>
    </submittedName>
</protein>
<feature type="domain" description="PTS EIIA type-2" evidence="1">
    <location>
        <begin position="1"/>
        <end position="144"/>
    </location>
</feature>
<reference evidence="2 3" key="1">
    <citation type="submission" date="2018-01" db="EMBL/GenBank/DDBJ databases">
        <title>Complete genome sequences of 14 Citrobacter spp. isolated from plant in Canada.</title>
        <authorList>
            <person name="Bhandare S.G."/>
            <person name="Colavecchio A."/>
            <person name="Jeukens J."/>
            <person name="Emond-Rheault J.-G."/>
            <person name="Freschi L."/>
            <person name="Hamel J."/>
            <person name="Kukavica-Ibrulj I."/>
            <person name="Levesque R."/>
            <person name="Goodridge L."/>
        </authorList>
    </citation>
    <scope>NUCLEOTIDE SEQUENCE [LARGE SCALE GENOMIC DNA]</scope>
    <source>
        <strain evidence="2 3">S1285</strain>
    </source>
</reference>
<dbReference type="InterPro" id="IPR051541">
    <property type="entry name" value="PTS_SugarTrans_NitroReg"/>
</dbReference>
<dbReference type="Pfam" id="PF00359">
    <property type="entry name" value="PTS_EIIA_2"/>
    <property type="match status" value="1"/>
</dbReference>